<feature type="compositionally biased region" description="Basic and acidic residues" evidence="2">
    <location>
        <begin position="129"/>
        <end position="149"/>
    </location>
</feature>
<dbReference type="InterPro" id="IPR025659">
    <property type="entry name" value="Tubby-like_C"/>
</dbReference>
<comment type="caution">
    <text evidence="3">The sequence shown here is derived from an EMBL/GenBank/DDBJ whole genome shotgun (WGS) entry which is preliminary data.</text>
</comment>
<dbReference type="EMBL" id="LVLJ01002403">
    <property type="protein sequence ID" value="OAE25169.1"/>
    <property type="molecule type" value="Genomic_DNA"/>
</dbReference>
<dbReference type="Pfam" id="PF04525">
    <property type="entry name" value="LOR"/>
    <property type="match status" value="1"/>
</dbReference>
<evidence type="ECO:0000256" key="2">
    <source>
        <dbReference type="SAM" id="MobiDB-lite"/>
    </source>
</evidence>
<gene>
    <name evidence="3" type="ORF">AXG93_3217s1870</name>
</gene>
<name>A0A176VWI5_MARPO</name>
<dbReference type="SUPFAM" id="SSF54518">
    <property type="entry name" value="Tubby C-terminal domain-like"/>
    <property type="match status" value="1"/>
</dbReference>
<organism evidence="3 4">
    <name type="scientific">Marchantia polymorpha subsp. ruderalis</name>
    <dbReference type="NCBI Taxonomy" id="1480154"/>
    <lineage>
        <taxon>Eukaryota</taxon>
        <taxon>Viridiplantae</taxon>
        <taxon>Streptophyta</taxon>
        <taxon>Embryophyta</taxon>
        <taxon>Marchantiophyta</taxon>
        <taxon>Marchantiopsida</taxon>
        <taxon>Marchantiidae</taxon>
        <taxon>Marchantiales</taxon>
        <taxon>Marchantiaceae</taxon>
        <taxon>Marchantia</taxon>
    </lineage>
</organism>
<sequence>MNLRSLDTFMNPPTTDEPIRQQEKEKEKEKEEDETKDRKHMTPRRTFCQHGRSEHSEPEEEEEEEDGERAFSEHTHCPDGPSSSRTLKMTCCLISPATPHHASTQPPADAWVQLTRPRPAGPPRVHTGPLEKSDHPLFPEKDQTGRETDTQQPSAHSQVPQAGAVAETSQSSRAARGLSSSSSKERRGKARKLSAASAGKIGSRSSRMSGYPPHGGYGGDPYGYGESGGCINTGGYGREGRYGQSGCIVDNGGYGGHGGHGRYGHSGGCIDTGEYGSRYGHSGGGCIDTGEYETGRYGMGMGRMTHYAEPSGSGYSVGMANAAVSVPPVVSPSFCVPYMAQFLIEQKVMTLSSGRFVIADGQGRLLFDVESKMFGIHTKRILRDSKGIPLVLLKKMNVTLHDRWEAYRGDDSHDSNLLFIMKKSSIYQMKPSFDIYLSANTALTRPDFTLKGDFYQHSYTVFFHHTPIAEASKKINVQSVFAGKDQYGVTVFPGVDHAFIASLIVIVDQIQQDDTGSSK</sequence>
<feature type="compositionally biased region" description="Acidic residues" evidence="2">
    <location>
        <begin position="57"/>
        <end position="67"/>
    </location>
</feature>
<reference evidence="3" key="1">
    <citation type="submission" date="2016-03" db="EMBL/GenBank/DDBJ databases">
        <title>Mechanisms controlling the formation of the plant cell surface in tip-growing cells are functionally conserved among land plants.</title>
        <authorList>
            <person name="Honkanen S."/>
            <person name="Jones V.A."/>
            <person name="Morieri G."/>
            <person name="Champion C."/>
            <person name="Hetherington A.J."/>
            <person name="Kelly S."/>
            <person name="Saint-Marcoux D."/>
            <person name="Proust H."/>
            <person name="Prescott H."/>
            <person name="Dolan L."/>
        </authorList>
    </citation>
    <scope>NUCLEOTIDE SEQUENCE [LARGE SCALE GENOMIC DNA]</scope>
    <source>
        <tissue evidence="3">Whole gametophyte</tissue>
    </source>
</reference>
<dbReference type="InterPro" id="IPR038595">
    <property type="entry name" value="LOR_sf"/>
</dbReference>
<keyword evidence="4" id="KW-1185">Reference proteome</keyword>
<evidence type="ECO:0000313" key="4">
    <source>
        <dbReference type="Proteomes" id="UP000077202"/>
    </source>
</evidence>
<feature type="compositionally biased region" description="Polar residues" evidence="2">
    <location>
        <begin position="150"/>
        <end position="160"/>
    </location>
</feature>
<feature type="region of interest" description="Disordered" evidence="2">
    <location>
        <begin position="1"/>
        <end position="86"/>
    </location>
</feature>
<evidence type="ECO:0000313" key="3">
    <source>
        <dbReference type="EMBL" id="OAE25169.1"/>
    </source>
</evidence>
<feature type="compositionally biased region" description="Low complexity" evidence="2">
    <location>
        <begin position="169"/>
        <end position="182"/>
    </location>
</feature>
<dbReference type="AlphaFoldDB" id="A0A176VWI5"/>
<feature type="compositionally biased region" description="Basic and acidic residues" evidence="2">
    <location>
        <begin position="68"/>
        <end position="77"/>
    </location>
</feature>
<comment type="similarity">
    <text evidence="1">Belongs to the LOR family.</text>
</comment>
<dbReference type="Gene3D" id="2.40.160.200">
    <property type="entry name" value="LURP1-related"/>
    <property type="match status" value="1"/>
</dbReference>
<dbReference type="InterPro" id="IPR007612">
    <property type="entry name" value="LOR"/>
</dbReference>
<proteinExistence type="inferred from homology"/>
<accession>A0A176VWI5</accession>
<feature type="compositionally biased region" description="Basic and acidic residues" evidence="2">
    <location>
        <begin position="17"/>
        <end position="37"/>
    </location>
</feature>
<dbReference type="PANTHER" id="PTHR31087">
    <property type="match status" value="1"/>
</dbReference>
<evidence type="ECO:0000256" key="1">
    <source>
        <dbReference type="ARBA" id="ARBA00005437"/>
    </source>
</evidence>
<dbReference type="PANTHER" id="PTHR31087:SF85">
    <property type="entry name" value="PROTEIN LURP-ONE-RELATED 7"/>
    <property type="match status" value="1"/>
</dbReference>
<evidence type="ECO:0008006" key="5">
    <source>
        <dbReference type="Google" id="ProtNLM"/>
    </source>
</evidence>
<feature type="region of interest" description="Disordered" evidence="2">
    <location>
        <begin position="113"/>
        <end position="214"/>
    </location>
</feature>
<protein>
    <recommendedName>
        <fullName evidence="5">Tubby C-terminal domain-containing protein</fullName>
    </recommendedName>
</protein>
<dbReference type="Proteomes" id="UP000077202">
    <property type="component" value="Unassembled WGS sequence"/>
</dbReference>